<evidence type="ECO:0000256" key="1">
    <source>
        <dbReference type="ARBA" id="ARBA00004370"/>
    </source>
</evidence>
<evidence type="ECO:0000256" key="3">
    <source>
        <dbReference type="SAM" id="MobiDB-lite"/>
    </source>
</evidence>
<dbReference type="InterPro" id="IPR051407">
    <property type="entry name" value="Bact_OM_lipoprot/Surf_antigen"/>
</dbReference>
<dbReference type="RefSeq" id="WP_201674865.1">
    <property type="nucleotide sequence ID" value="NZ_JAEQNE010000003.1"/>
</dbReference>
<dbReference type="InterPro" id="IPR008816">
    <property type="entry name" value="Gly_zipper_2TM_dom"/>
</dbReference>
<dbReference type="Proteomes" id="UP000599109">
    <property type="component" value="Unassembled WGS sequence"/>
</dbReference>
<evidence type="ECO:0000256" key="2">
    <source>
        <dbReference type="ARBA" id="ARBA00023136"/>
    </source>
</evidence>
<comment type="subcellular location">
    <subcellularLocation>
        <location evidence="1">Membrane</location>
    </subcellularLocation>
</comment>
<name>A0A936YZ98_9BURK</name>
<keyword evidence="2" id="KW-0472">Membrane</keyword>
<dbReference type="GO" id="GO:0019867">
    <property type="term" value="C:outer membrane"/>
    <property type="evidence" value="ECO:0007669"/>
    <property type="project" value="InterPro"/>
</dbReference>
<sequence>MKKLAVITLMALAVAGCNSDQPEQPPPAPIAKKQEHPQRKEQPRAESCRDCGTVVAVRAEQRKGEGGAVGIIAGAAAGGLIGNQFGKGDGKKAMTVAGAIGGGFAGNEVQKHVTAKEVWITQVKMGDGSVRNFEHEKQPAWKSGQQVRVGANNSVALVNNH</sequence>
<comment type="caution">
    <text evidence="5">The sequence shown here is derived from an EMBL/GenBank/DDBJ whole genome shotgun (WGS) entry which is preliminary data.</text>
</comment>
<dbReference type="PANTHER" id="PTHR35603">
    <property type="match status" value="1"/>
</dbReference>
<dbReference type="EMBL" id="JAEQNE010000003">
    <property type="protein sequence ID" value="MBL0392225.1"/>
    <property type="molecule type" value="Genomic_DNA"/>
</dbReference>
<protein>
    <submittedName>
        <fullName evidence="5">Glycine zipper 2TM domain-containing protein</fullName>
    </submittedName>
</protein>
<reference evidence="5 6" key="1">
    <citation type="journal article" date="2017" name="Int. J. Syst. Evol. Microbiol.">
        <title>Ramlibacter monticola sp. nov., isolated from forest soil.</title>
        <authorList>
            <person name="Chaudhary D.K."/>
            <person name="Kim J."/>
        </authorList>
    </citation>
    <scope>NUCLEOTIDE SEQUENCE [LARGE SCALE GENOMIC DNA]</scope>
    <source>
        <strain evidence="5 6">KACC 19175</strain>
    </source>
</reference>
<evidence type="ECO:0000259" key="4">
    <source>
        <dbReference type="Pfam" id="PF05433"/>
    </source>
</evidence>
<dbReference type="AlphaFoldDB" id="A0A936YZ98"/>
<proteinExistence type="predicted"/>
<feature type="compositionally biased region" description="Basic and acidic residues" evidence="3">
    <location>
        <begin position="32"/>
        <end position="47"/>
    </location>
</feature>
<feature type="region of interest" description="Disordered" evidence="3">
    <location>
        <begin position="17"/>
        <end position="47"/>
    </location>
</feature>
<dbReference type="PANTHER" id="PTHR35603:SF2">
    <property type="entry name" value="OUTER MEMBRANE LIPOPROTEIN"/>
    <property type="match status" value="1"/>
</dbReference>
<evidence type="ECO:0000313" key="5">
    <source>
        <dbReference type="EMBL" id="MBL0392225.1"/>
    </source>
</evidence>
<gene>
    <name evidence="5" type="ORF">JJ685_13890</name>
</gene>
<evidence type="ECO:0000313" key="6">
    <source>
        <dbReference type="Proteomes" id="UP000599109"/>
    </source>
</evidence>
<dbReference type="Pfam" id="PF05433">
    <property type="entry name" value="Rick_17kDa_Anti"/>
    <property type="match status" value="1"/>
</dbReference>
<accession>A0A936YZ98</accession>
<feature type="domain" description="Glycine zipper 2TM" evidence="4">
    <location>
        <begin position="70"/>
        <end position="110"/>
    </location>
</feature>
<dbReference type="PROSITE" id="PS51257">
    <property type="entry name" value="PROKAR_LIPOPROTEIN"/>
    <property type="match status" value="1"/>
</dbReference>
<keyword evidence="6" id="KW-1185">Reference proteome</keyword>
<organism evidence="5 6">
    <name type="scientific">Ramlibacter monticola</name>
    <dbReference type="NCBI Taxonomy" id="1926872"/>
    <lineage>
        <taxon>Bacteria</taxon>
        <taxon>Pseudomonadati</taxon>
        <taxon>Pseudomonadota</taxon>
        <taxon>Betaproteobacteria</taxon>
        <taxon>Burkholderiales</taxon>
        <taxon>Comamonadaceae</taxon>
        <taxon>Ramlibacter</taxon>
    </lineage>
</organism>